<dbReference type="GO" id="GO:0030246">
    <property type="term" value="F:carbohydrate binding"/>
    <property type="evidence" value="ECO:0007669"/>
    <property type="project" value="InterPro"/>
</dbReference>
<evidence type="ECO:0000259" key="10">
    <source>
        <dbReference type="Pfam" id="PF11721"/>
    </source>
</evidence>
<feature type="domain" description="Malectin" evidence="10">
    <location>
        <begin position="1853"/>
        <end position="1996"/>
    </location>
</feature>
<feature type="domain" description="Secretion system C-terminal sorting" evidence="11">
    <location>
        <begin position="2312"/>
        <end position="2385"/>
    </location>
</feature>
<gene>
    <name evidence="12" type="ORF">H4K34_13575</name>
</gene>
<keyword evidence="8" id="KW-0325">Glycoprotein</keyword>
<keyword evidence="3" id="KW-0812">Transmembrane</keyword>
<dbReference type="GO" id="GO:0016020">
    <property type="term" value="C:membrane"/>
    <property type="evidence" value="ECO:0007669"/>
    <property type="project" value="TreeGrafter"/>
</dbReference>
<evidence type="ECO:0000256" key="5">
    <source>
        <dbReference type="ARBA" id="ARBA00022824"/>
    </source>
</evidence>
<protein>
    <submittedName>
        <fullName evidence="12">T9SS type A sorting domain-containing protein</fullName>
    </submittedName>
</protein>
<keyword evidence="5" id="KW-0256">Endoplasmic reticulum</keyword>
<dbReference type="PANTHER" id="PTHR13460">
    <property type="match status" value="1"/>
</dbReference>
<dbReference type="Pfam" id="PF01344">
    <property type="entry name" value="Kelch_1"/>
    <property type="match status" value="1"/>
</dbReference>
<dbReference type="Gene3D" id="2.60.120.430">
    <property type="entry name" value="Galactose-binding lectin"/>
    <property type="match status" value="4"/>
</dbReference>
<dbReference type="InterPro" id="IPR021720">
    <property type="entry name" value="Malectin_dom"/>
</dbReference>
<dbReference type="SUPFAM" id="SSF49785">
    <property type="entry name" value="Galactose-binding domain-like"/>
    <property type="match status" value="3"/>
</dbReference>
<dbReference type="Pfam" id="PF18962">
    <property type="entry name" value="Por_Secre_tail"/>
    <property type="match status" value="1"/>
</dbReference>
<proteinExistence type="inferred from homology"/>
<name>A0A7H0VCF4_9FLAO</name>
<keyword evidence="13" id="KW-1185">Reference proteome</keyword>
<dbReference type="Gene3D" id="2.120.10.80">
    <property type="entry name" value="Kelch-type beta propeller"/>
    <property type="match status" value="2"/>
</dbReference>
<evidence type="ECO:0000313" key="12">
    <source>
        <dbReference type="EMBL" id="QNR23402.1"/>
    </source>
</evidence>
<feature type="domain" description="Malectin" evidence="10">
    <location>
        <begin position="1270"/>
        <end position="1407"/>
    </location>
</feature>
<sequence>MTFTLPAQVNFSSGGLSGVSITNPTSLDFGPDGRLYVSVQSGEIYAYTVQRQSNGTYQVLSTETILAIKQIQNHNDDGTLHATVQRQITGLLVDGTAGQPIIYVASSDYRIGGGGGGSDKNLDSNSGMISKLIWDGTTWQRIDLVRGLARSEENHATNGLQLDKQNNILYIAAGGNTNAGSPSNNFAFLNEYALSAAILSVDLNVLDAMPVLTDAQGAQYVYDLPTLDDPTRANANGIDDPNQAGYDGIDINDPFGGNDGLNQAKWVVNGPVQVYASGFRNAYDIVLMEDGRMYTWDNGANQGWGGHPDNEGVGTATNKWVVGEPGSTGPGPNDAMVNNKDGLHFISGAGYYGGHPNPVRANPLGAGLFTHDHADGAGGQNGVWRTQITTNVDSTLPVDWPPVDPSLAHPIEGDFQNAGVDDASLYTITASTNGLARYPASNFNGEMENNLLAASFNGNIYRVKLNAQGTLNSNSDVSVLATGFGAVPLDVTAQADDEIFPGTIWAATYGSNAITIFEPQDFSSCTGVYSTSLDEDNDGYSNADEMDNGTNPCSGASFPADNDQSLIGGYKVSDLNDPDDDDDGLADSLDYFALDASNGAGLSLAFDYPLLNGDPGFGLYGLGFTGFMSNQQEDYLDLYYHEDNSATEIIAGGAVGLLSFNDVPEGSPVGPANSLKNGFQFGMDLAQAQLPFEIETALVGPIFQGNPQGDQFHAFYIGKGDQDNFILYGIRANNGNPMLSIWIEENGGTSRLDYALSGLTSAAEISLYLELNPLSQSIQAKINLGNGKQDVGSAIAFPSFLQNLFQNQEALAIGVAAGKSSGTASFNATYDFIKANFQANTLSGDWSFVHDGSNCQWNGGTGSCPQGRHEASYVQAGKYFVLIGGREHGSNANLYDPSTGLWKEGAAPPFNLHHYQAVELDGLIYAVAGMTGSFPNEQPLSHIYIYDPLADAWHQGAEIPASRRRGSAGVVVYQDKIYVLGGIQQGHISGWVPWFDAYDPHTNTWSTLADAPRERDHFHALVANGKLYAAGGRKTGFSGTFGATIPEVDVYDFASSTWSTLPNNLPNPQAGASVALIGNELILIGGENSSSQASNLSQALNLSDASWRYLDTLNVGRHGTQAIVNQQAIYLASGSPNQGGGQLESHEVFSFGAVQSPSLQADTRSVLSGPIAIDFGSLAAGQNAQSTFYLKSKNGTQALIIDSLSLATADFNWQSNYTFPIHLAAGDSLAINLSAVANQTSFDTLKVYSTASNSEFSIPVSVEVETVDAIRINCGGPQYQAQNGNLFEGDNYFLNGSNYSTQNSISGTQDEQIYQTERWASNLAYSIPVEANGRYQLNLHFAEIYAPNFVTGARVFDINAEGQLIDAALDIYDTVGGYTAHILSYSVEINDGSLDLSLVGLADNAKLSAIELMPSAAGLELSASSYHFQTLATGSIDSATLSINNASSQLLSIDSIRVQGAQASDFSHNLNAGTAIPSAYSQNIKVYFHPQGSVPVVRSAQMQIYYGGEALPLILNLSGEAACPAAGLSCDDGNPTTLNDTTDGSCNCAGEVITPPAFSLNINCGGGALVSPVSGKSYLADQYNIGGYTHSYSDGVANTQDSALYSTARIGRNMSYNIPVPQAGTYEVRLHFAELQKWLMGSGRRVFDISLEGQLVFDDLDIYNLAGGGAKAYSATATVVVTDGVLNIQTAASVDNSVLVAIDLSSYNPSYQDPYLSQDQLSISTTVGGQDSASFYWLNADGQSRQIDSLRITGNAAAYVQSQIAIGQLVNAGDSILGYLHFQAPSQAFSGSAKIWYYSNSDSLEQDLSVQAQCLAAGTTCDDGDASTQNDIEDGNCNCAGTPINPGPSEFSININCGGAALTSPITGKVYLADQYNIGGYTHSYSNGVANTQDSALFSTARIGRNMSYHVPLPESGEYEISLHFAELQGWLMGAGRRVFDISVEGNLIIDDLDIFTAAGGGASAYTETFKVNVNDGQLDINTAASVDNSLLVAIEIRKTSTMPVASRNWYLSDSALSITMAAGALDSLDFYVVNKDTVARTIDSVLASGNALSYLQFADISGHVISAGDSLLQRMYFQAPSQNLNQASAELYYYSAGDMLQQNILLNSSCPAAGLACDDGDSSTQNDISDGNCGCSGQPVNQAFSINVNCGGPAHISPITGISYLADQYNIGGYTHSYTKGVANTQDSTLYSTCRIGRNMAYYIPVPEPAMYEVTLHFAELQGWLMGPARRVFDISAEGQLVLDDIDIYSLSGDGATAYSTSFPVEVLDGELALNTAASVDNSLLVAIEVKAGASAKTSLGMQQSELQTSIYPNPLGQGQSLHLELPNDKEVQVQIFNLQGALIFQSSLRGSYRYELADLNLNSGLYLLRLNQGASASEHKLMVP</sequence>
<keyword evidence="9" id="KW-0119">Carbohydrate metabolism</keyword>
<comment type="similarity">
    <text evidence="2">Belongs to the malectin family.</text>
</comment>
<dbReference type="InterPro" id="IPR013783">
    <property type="entry name" value="Ig-like_fold"/>
</dbReference>
<dbReference type="NCBIfam" id="TIGR04183">
    <property type="entry name" value="Por_Secre_tail"/>
    <property type="match status" value="1"/>
</dbReference>
<evidence type="ECO:0000256" key="1">
    <source>
        <dbReference type="ARBA" id="ARBA00004115"/>
    </source>
</evidence>
<dbReference type="Pfam" id="PF24681">
    <property type="entry name" value="Kelch_KLHDC2_KLHL20_DRC7"/>
    <property type="match status" value="1"/>
</dbReference>
<dbReference type="InterPro" id="IPR039155">
    <property type="entry name" value="MLEC"/>
</dbReference>
<evidence type="ECO:0000256" key="8">
    <source>
        <dbReference type="ARBA" id="ARBA00023180"/>
    </source>
</evidence>
<evidence type="ECO:0000313" key="13">
    <source>
        <dbReference type="Proteomes" id="UP000516305"/>
    </source>
</evidence>
<feature type="domain" description="Malectin" evidence="10">
    <location>
        <begin position="2147"/>
        <end position="2292"/>
    </location>
</feature>
<dbReference type="EMBL" id="CP060139">
    <property type="protein sequence ID" value="QNR23402.1"/>
    <property type="molecule type" value="Genomic_DNA"/>
</dbReference>
<dbReference type="InterPro" id="IPR015915">
    <property type="entry name" value="Kelch-typ_b-propeller"/>
</dbReference>
<keyword evidence="4" id="KW-0732">Signal</keyword>
<dbReference type="RefSeq" id="WP_210757932.1">
    <property type="nucleotide sequence ID" value="NZ_CP060139.1"/>
</dbReference>
<accession>A0A7H0VCF4</accession>
<evidence type="ECO:0000256" key="6">
    <source>
        <dbReference type="ARBA" id="ARBA00022989"/>
    </source>
</evidence>
<evidence type="ECO:0000256" key="7">
    <source>
        <dbReference type="ARBA" id="ARBA00023136"/>
    </source>
</evidence>
<evidence type="ECO:0000256" key="9">
    <source>
        <dbReference type="ARBA" id="ARBA00023277"/>
    </source>
</evidence>
<dbReference type="InterPro" id="IPR008979">
    <property type="entry name" value="Galactose-bd-like_sf"/>
</dbReference>
<reference evidence="12 13" key="1">
    <citation type="submission" date="2020-08" db="EMBL/GenBank/DDBJ databases">
        <title>Croceimicrobium hydrocarbonivorans gen. nov., sp. nov., a novel marine bacterium isolated from a bacterial consortium that degrades polyethylene terephthalate.</title>
        <authorList>
            <person name="Liu R."/>
        </authorList>
    </citation>
    <scope>NUCLEOTIDE SEQUENCE [LARGE SCALE GENOMIC DNA]</scope>
    <source>
        <strain evidence="12 13">A20-9</strain>
    </source>
</reference>
<evidence type="ECO:0000256" key="2">
    <source>
        <dbReference type="ARBA" id="ARBA00009141"/>
    </source>
</evidence>
<evidence type="ECO:0000256" key="3">
    <source>
        <dbReference type="ARBA" id="ARBA00022692"/>
    </source>
</evidence>
<dbReference type="SUPFAM" id="SSF63829">
    <property type="entry name" value="Calcium-dependent phosphotriesterase"/>
    <property type="match status" value="1"/>
</dbReference>
<dbReference type="Gene3D" id="2.60.40.10">
    <property type="entry name" value="Immunoglobulins"/>
    <property type="match status" value="1"/>
</dbReference>
<organism evidence="12 13">
    <name type="scientific">Croceimicrobium hydrocarbonivorans</name>
    <dbReference type="NCBI Taxonomy" id="2761580"/>
    <lineage>
        <taxon>Bacteria</taxon>
        <taxon>Pseudomonadati</taxon>
        <taxon>Bacteroidota</taxon>
        <taxon>Flavobacteriia</taxon>
        <taxon>Flavobacteriales</taxon>
        <taxon>Owenweeksiaceae</taxon>
        <taxon>Croceimicrobium</taxon>
    </lineage>
</organism>
<dbReference type="SMART" id="SM00612">
    <property type="entry name" value="Kelch"/>
    <property type="match status" value="4"/>
</dbReference>
<evidence type="ECO:0000256" key="4">
    <source>
        <dbReference type="ARBA" id="ARBA00022729"/>
    </source>
</evidence>
<dbReference type="Pfam" id="PF11721">
    <property type="entry name" value="Malectin"/>
    <property type="match status" value="4"/>
</dbReference>
<dbReference type="KEGG" id="chyd:H4K34_13575"/>
<dbReference type="Gene3D" id="2.120.10.30">
    <property type="entry name" value="TolB, C-terminal domain"/>
    <property type="match status" value="1"/>
</dbReference>
<comment type="subcellular location">
    <subcellularLocation>
        <location evidence="1">Endoplasmic reticulum membrane</location>
        <topology evidence="1">Single-pass type I membrane protein</topology>
    </subcellularLocation>
</comment>
<dbReference type="PANTHER" id="PTHR13460:SF0">
    <property type="entry name" value="MALECTIN"/>
    <property type="match status" value="1"/>
</dbReference>
<keyword evidence="6" id="KW-1133">Transmembrane helix</keyword>
<dbReference type="SUPFAM" id="SSF117281">
    <property type="entry name" value="Kelch motif"/>
    <property type="match status" value="1"/>
</dbReference>
<feature type="domain" description="Malectin" evidence="10">
    <location>
        <begin position="1560"/>
        <end position="1708"/>
    </location>
</feature>
<dbReference type="InterPro" id="IPR006652">
    <property type="entry name" value="Kelch_1"/>
</dbReference>
<dbReference type="Proteomes" id="UP000516305">
    <property type="component" value="Chromosome"/>
</dbReference>
<keyword evidence="7" id="KW-0472">Membrane</keyword>
<dbReference type="InterPro" id="IPR011042">
    <property type="entry name" value="6-blade_b-propeller_TolB-like"/>
</dbReference>
<evidence type="ECO:0000259" key="11">
    <source>
        <dbReference type="Pfam" id="PF18962"/>
    </source>
</evidence>
<dbReference type="InterPro" id="IPR026444">
    <property type="entry name" value="Secre_tail"/>
</dbReference>